<evidence type="ECO:0000313" key="8">
    <source>
        <dbReference type="Proteomes" id="UP000199053"/>
    </source>
</evidence>
<dbReference type="InterPro" id="IPR022791">
    <property type="entry name" value="L-PG_synthase/AglD"/>
</dbReference>
<organism evidence="7 8">
    <name type="scientific">Maridesulfovibrio ferrireducens</name>
    <dbReference type="NCBI Taxonomy" id="246191"/>
    <lineage>
        <taxon>Bacteria</taxon>
        <taxon>Pseudomonadati</taxon>
        <taxon>Thermodesulfobacteriota</taxon>
        <taxon>Desulfovibrionia</taxon>
        <taxon>Desulfovibrionales</taxon>
        <taxon>Desulfovibrionaceae</taxon>
        <taxon>Maridesulfovibrio</taxon>
    </lineage>
</organism>
<keyword evidence="2" id="KW-1003">Cell membrane</keyword>
<name>A0A1G9CDT3_9BACT</name>
<feature type="transmembrane region" description="Helical" evidence="6">
    <location>
        <begin position="12"/>
        <end position="32"/>
    </location>
</feature>
<sequence>MNYPEPKTNRFRALLSSSIKTAIAAGLIYWLIKSGSIRLEFLFVSLDKLPALLTGCVILLIGLSISAFRFKELLKGAGAPINTLKCLKITSIMYFFSQCVLGPTSGDFARYYYTVKETEKGTQTGAAIMADRIIGTMGLFGLSGLGMILNWSLVESSPELRSVAVPMLGLLCGLWLSFFLGILSLIKGRYAALYIGIPILVSIIVISYTDRASFLAVELTPMLILVSIISIFAALIAPEFLENGWFYRNLFNSSKIGSKIGQLVSALLIYRNCPLILLKTVLITAVQHFLLILSLYFFSQAQNLPAIPNFHEIFFSAPIAFLAGIIPAPAAGLGVNEAAFETLLSLVSSGTVSAGASIYLMMRIWTTLFSLSGIPFILRENRKRVAS</sequence>
<dbReference type="PANTHER" id="PTHR40277:SF1">
    <property type="entry name" value="BLL5419 PROTEIN"/>
    <property type="match status" value="1"/>
</dbReference>
<feature type="transmembrane region" description="Helical" evidence="6">
    <location>
        <begin position="52"/>
        <end position="70"/>
    </location>
</feature>
<evidence type="ECO:0000313" key="7">
    <source>
        <dbReference type="EMBL" id="SDK49820.1"/>
    </source>
</evidence>
<gene>
    <name evidence="7" type="ORF">SAMN05660337_0641</name>
</gene>
<evidence type="ECO:0000256" key="5">
    <source>
        <dbReference type="ARBA" id="ARBA00023136"/>
    </source>
</evidence>
<feature type="transmembrane region" description="Helical" evidence="6">
    <location>
        <begin position="163"/>
        <end position="185"/>
    </location>
</feature>
<evidence type="ECO:0008006" key="9">
    <source>
        <dbReference type="Google" id="ProtNLM"/>
    </source>
</evidence>
<keyword evidence="8" id="KW-1185">Reference proteome</keyword>
<dbReference type="EMBL" id="FNGA01000001">
    <property type="protein sequence ID" value="SDK49820.1"/>
    <property type="molecule type" value="Genomic_DNA"/>
</dbReference>
<dbReference type="AlphaFoldDB" id="A0A1G9CDT3"/>
<reference evidence="8" key="1">
    <citation type="submission" date="2016-10" db="EMBL/GenBank/DDBJ databases">
        <authorList>
            <person name="Varghese N."/>
            <person name="Submissions S."/>
        </authorList>
    </citation>
    <scope>NUCLEOTIDE SEQUENCE [LARGE SCALE GENOMIC DNA]</scope>
    <source>
        <strain evidence="8">DSM 16995</strain>
    </source>
</reference>
<evidence type="ECO:0000256" key="4">
    <source>
        <dbReference type="ARBA" id="ARBA00022989"/>
    </source>
</evidence>
<comment type="subcellular location">
    <subcellularLocation>
        <location evidence="1">Cell membrane</location>
        <topology evidence="1">Multi-pass membrane protein</topology>
    </subcellularLocation>
</comment>
<accession>A0A1G9CDT3</accession>
<feature type="transmembrane region" description="Helical" evidence="6">
    <location>
        <begin position="310"/>
        <end position="336"/>
    </location>
</feature>
<evidence type="ECO:0000256" key="6">
    <source>
        <dbReference type="SAM" id="Phobius"/>
    </source>
</evidence>
<dbReference type="PANTHER" id="PTHR40277">
    <property type="entry name" value="BLL5419 PROTEIN"/>
    <property type="match status" value="1"/>
</dbReference>
<dbReference type="OrthoDB" id="5450016at2"/>
<keyword evidence="5 6" id="KW-0472">Membrane</keyword>
<evidence type="ECO:0000256" key="1">
    <source>
        <dbReference type="ARBA" id="ARBA00004651"/>
    </source>
</evidence>
<dbReference type="Proteomes" id="UP000199053">
    <property type="component" value="Unassembled WGS sequence"/>
</dbReference>
<dbReference type="Pfam" id="PF03706">
    <property type="entry name" value="LPG_synthase_TM"/>
    <property type="match status" value="1"/>
</dbReference>
<protein>
    <recommendedName>
        <fullName evidence="9">Lysylphosphatidylglycerol synthase TM region</fullName>
    </recommendedName>
</protein>
<dbReference type="STRING" id="246191.SAMN05660337_0641"/>
<proteinExistence type="predicted"/>
<keyword evidence="4 6" id="KW-1133">Transmembrane helix</keyword>
<evidence type="ECO:0000256" key="3">
    <source>
        <dbReference type="ARBA" id="ARBA00022692"/>
    </source>
</evidence>
<dbReference type="GO" id="GO:0005886">
    <property type="term" value="C:plasma membrane"/>
    <property type="evidence" value="ECO:0007669"/>
    <property type="project" value="UniProtKB-SubCell"/>
</dbReference>
<feature type="transmembrane region" description="Helical" evidence="6">
    <location>
        <begin position="133"/>
        <end position="151"/>
    </location>
</feature>
<feature type="transmembrane region" description="Helical" evidence="6">
    <location>
        <begin position="215"/>
        <end position="237"/>
    </location>
</feature>
<dbReference type="RefSeq" id="WP_092158135.1">
    <property type="nucleotide sequence ID" value="NZ_FNGA01000001.1"/>
</dbReference>
<keyword evidence="3 6" id="KW-0812">Transmembrane</keyword>
<feature type="transmembrane region" description="Helical" evidence="6">
    <location>
        <begin position="276"/>
        <end position="298"/>
    </location>
</feature>
<evidence type="ECO:0000256" key="2">
    <source>
        <dbReference type="ARBA" id="ARBA00022475"/>
    </source>
</evidence>
<feature type="transmembrane region" description="Helical" evidence="6">
    <location>
        <begin position="191"/>
        <end position="208"/>
    </location>
</feature>